<feature type="region of interest" description="Disordered" evidence="9">
    <location>
        <begin position="606"/>
        <end position="635"/>
    </location>
</feature>
<dbReference type="Proteomes" id="UP000038045">
    <property type="component" value="Unplaced"/>
</dbReference>
<dbReference type="GO" id="GO:0003723">
    <property type="term" value="F:RNA binding"/>
    <property type="evidence" value="ECO:0007669"/>
    <property type="project" value="UniProtKB-KW"/>
</dbReference>
<dbReference type="InterPro" id="IPR039780">
    <property type="entry name" value="Mot2"/>
</dbReference>
<dbReference type="GO" id="GO:0016567">
    <property type="term" value="P:protein ubiquitination"/>
    <property type="evidence" value="ECO:0007669"/>
    <property type="project" value="TreeGrafter"/>
</dbReference>
<dbReference type="InterPro" id="IPR039515">
    <property type="entry name" value="NOT4_mRING-HC-C4C4"/>
</dbReference>
<keyword evidence="4" id="KW-0862">Zinc</keyword>
<dbReference type="AlphaFoldDB" id="A0A0N5A794"/>
<feature type="region of interest" description="Disordered" evidence="9">
    <location>
        <begin position="254"/>
        <end position="277"/>
    </location>
</feature>
<evidence type="ECO:0000256" key="1">
    <source>
        <dbReference type="ARBA" id="ARBA00004123"/>
    </source>
</evidence>
<evidence type="ECO:0000256" key="8">
    <source>
        <dbReference type="PROSITE-ProRule" id="PRU00175"/>
    </source>
</evidence>
<dbReference type="PANTHER" id="PTHR12603:SF0">
    <property type="entry name" value="CCR4-NOT TRANSCRIPTION COMPLEX SUBUNIT 4"/>
    <property type="match status" value="1"/>
</dbReference>
<dbReference type="InterPro" id="IPR034261">
    <property type="entry name" value="CNOT4_RRM"/>
</dbReference>
<evidence type="ECO:0000256" key="2">
    <source>
        <dbReference type="ARBA" id="ARBA00022723"/>
    </source>
</evidence>
<keyword evidence="7" id="KW-0539">Nucleus</keyword>
<keyword evidence="3 8" id="KW-0863">Zinc-finger</keyword>
<evidence type="ECO:0000313" key="11">
    <source>
        <dbReference type="Proteomes" id="UP000038045"/>
    </source>
</evidence>
<dbReference type="GO" id="GO:0004842">
    <property type="term" value="F:ubiquitin-protein transferase activity"/>
    <property type="evidence" value="ECO:0007669"/>
    <property type="project" value="InterPro"/>
</dbReference>
<dbReference type="WBParaSite" id="PTRK_0001788000.1">
    <property type="protein sequence ID" value="PTRK_0001788000.1"/>
    <property type="gene ID" value="PTRK_0001788000"/>
</dbReference>
<dbReference type="PANTHER" id="PTHR12603">
    <property type="entry name" value="CCR4-NOT TRANSCRIPTION COMPLEX RELATED"/>
    <property type="match status" value="1"/>
</dbReference>
<accession>A0A0N5A794</accession>
<dbReference type="GO" id="GO:0030014">
    <property type="term" value="C:CCR4-NOT complex"/>
    <property type="evidence" value="ECO:0007669"/>
    <property type="project" value="InterPro"/>
</dbReference>
<dbReference type="InterPro" id="IPR035979">
    <property type="entry name" value="RBD_domain_sf"/>
</dbReference>
<dbReference type="InterPro" id="IPR013083">
    <property type="entry name" value="Znf_RING/FYVE/PHD"/>
</dbReference>
<sequence length="711" mass="79775">MSENMIGDDKFSGDELEEKECPLCLEAFDADEYDFYPCKCEYQICRFCWHRIKEDESGLCPACRQAYPENPVNFKPPSNAELKRFKQEKKQRKVQDKSKLMEPGSHLSAYRVLQKNLVYIIGLSHKYTEPEQVKKCEHFSRFGKIMKVVVGQPLVPPAAYTTQTTFTAYITYAKVEQALSCIGVNNTILDGRMLKASLGTTKYCSNFLRNILCNKPDCMYLHEVADPDFSFTKDDMQLGKHTDCERRLIEKVLGSSSSGDMGNPSDDFLNNDSGSRNVSPINMNKDSLYSDMRLGHFITQSIVKKSINEDRNDGHSNNDMKHLVNDVLSSDIQNIKLISPNSMPKGTVSWDVTDAYNTLYDYFQSSTEQQQSADGRMINDLKISNKSPSIPNTPKINKRPDLDSKKSINSIYWDPAVLEADDEPLKENFDWKKALGITGTSIVQCLTPPSKVDKEKHSVNTGYDILSDPHKWYLEPHKQIFIIPTQPVPEQYKKISASTPTANFDNGRYPMSMMYQQNGVPPNQGHTNPNYGIGQSNAGFVNNIGTIGQQRASITPVISAVNPGGINNTPTTTQAPSNAGLTTNSSNTGGFNFQNFVSQLHNPHAQISGTTTPVPSMHPNVNIPGTHEHTAAQQPNMYPPTVVYHEMLRNMQLHRNYQMLQQMSSMGFPGGQKDFHNMPSNYQNTYQPPSSAVTDYNNINNEFVGGNIPRL</sequence>
<dbReference type="FunFam" id="3.30.40.10:FF:000006">
    <property type="entry name" value="CCR4-NOT transcription complex subunit 4"/>
    <property type="match status" value="1"/>
</dbReference>
<protein>
    <submittedName>
        <fullName evidence="12">RING-type domain-containing protein</fullName>
    </submittedName>
</protein>
<keyword evidence="11" id="KW-1185">Reference proteome</keyword>
<organism evidence="11 12">
    <name type="scientific">Parastrongyloides trichosuri</name>
    <name type="common">Possum-specific nematode worm</name>
    <dbReference type="NCBI Taxonomy" id="131310"/>
    <lineage>
        <taxon>Eukaryota</taxon>
        <taxon>Metazoa</taxon>
        <taxon>Ecdysozoa</taxon>
        <taxon>Nematoda</taxon>
        <taxon>Chromadorea</taxon>
        <taxon>Rhabditida</taxon>
        <taxon>Tylenchina</taxon>
        <taxon>Panagrolaimomorpha</taxon>
        <taxon>Strongyloidoidea</taxon>
        <taxon>Strongyloididae</taxon>
        <taxon>Parastrongyloides</taxon>
    </lineage>
</organism>
<dbReference type="InterPro" id="IPR012677">
    <property type="entry name" value="Nucleotide-bd_a/b_plait_sf"/>
</dbReference>
<feature type="compositionally biased region" description="Polar residues" evidence="9">
    <location>
        <begin position="268"/>
        <end position="277"/>
    </location>
</feature>
<dbReference type="CDD" id="cd16618">
    <property type="entry name" value="mRING-HC-C4C4_CNOT4"/>
    <property type="match status" value="1"/>
</dbReference>
<dbReference type="InterPro" id="IPR001841">
    <property type="entry name" value="Znf_RING"/>
</dbReference>
<dbReference type="PROSITE" id="PS50089">
    <property type="entry name" value="ZF_RING_2"/>
    <property type="match status" value="1"/>
</dbReference>
<keyword evidence="2" id="KW-0479">Metal-binding</keyword>
<dbReference type="GO" id="GO:0008270">
    <property type="term" value="F:zinc ion binding"/>
    <property type="evidence" value="ECO:0007669"/>
    <property type="project" value="UniProtKB-KW"/>
</dbReference>
<evidence type="ECO:0000313" key="12">
    <source>
        <dbReference type="WBParaSite" id="PTRK_0001788000.1"/>
    </source>
</evidence>
<dbReference type="STRING" id="131310.A0A0N5A794"/>
<dbReference type="CDD" id="cd12438">
    <property type="entry name" value="RRM_CNOT4"/>
    <property type="match status" value="1"/>
</dbReference>
<evidence type="ECO:0000256" key="4">
    <source>
        <dbReference type="ARBA" id="ARBA00022833"/>
    </source>
</evidence>
<comment type="subcellular location">
    <subcellularLocation>
        <location evidence="1">Nucleus</location>
    </subcellularLocation>
</comment>
<dbReference type="Gene3D" id="3.30.70.330">
    <property type="match status" value="1"/>
</dbReference>
<dbReference type="Pfam" id="PF14570">
    <property type="entry name" value="zf-RING_4"/>
    <property type="match status" value="1"/>
</dbReference>
<name>A0A0N5A794_PARTI</name>
<dbReference type="GO" id="GO:0005634">
    <property type="term" value="C:nucleus"/>
    <property type="evidence" value="ECO:0007669"/>
    <property type="project" value="UniProtKB-SubCell"/>
</dbReference>
<evidence type="ECO:0000256" key="6">
    <source>
        <dbReference type="ARBA" id="ARBA00023054"/>
    </source>
</evidence>
<evidence type="ECO:0000256" key="3">
    <source>
        <dbReference type="ARBA" id="ARBA00022771"/>
    </source>
</evidence>
<reference evidence="12" key="1">
    <citation type="submission" date="2017-02" db="UniProtKB">
        <authorList>
            <consortium name="WormBaseParasite"/>
        </authorList>
    </citation>
    <scope>IDENTIFICATION</scope>
</reference>
<proteinExistence type="predicted"/>
<evidence type="ECO:0000256" key="5">
    <source>
        <dbReference type="ARBA" id="ARBA00022884"/>
    </source>
</evidence>
<evidence type="ECO:0000256" key="7">
    <source>
        <dbReference type="ARBA" id="ARBA00023242"/>
    </source>
</evidence>
<evidence type="ECO:0000259" key="10">
    <source>
        <dbReference type="PROSITE" id="PS50089"/>
    </source>
</evidence>
<feature type="domain" description="RING-type" evidence="10">
    <location>
        <begin position="21"/>
        <end position="64"/>
    </location>
</feature>
<evidence type="ECO:0000256" key="9">
    <source>
        <dbReference type="SAM" id="MobiDB-lite"/>
    </source>
</evidence>
<keyword evidence="5" id="KW-0694">RNA-binding</keyword>
<keyword evidence="6" id="KW-0175">Coiled coil</keyword>
<dbReference type="SUPFAM" id="SSF54928">
    <property type="entry name" value="RNA-binding domain, RBD"/>
    <property type="match status" value="1"/>
</dbReference>
<dbReference type="Gene3D" id="3.30.40.10">
    <property type="entry name" value="Zinc/RING finger domain, C3HC4 (zinc finger)"/>
    <property type="match status" value="1"/>
</dbReference>
<dbReference type="SUPFAM" id="SSF57850">
    <property type="entry name" value="RING/U-box"/>
    <property type="match status" value="1"/>
</dbReference>